<keyword evidence="2" id="KW-1185">Reference proteome</keyword>
<dbReference type="EMBL" id="JAWDGP010001931">
    <property type="protein sequence ID" value="KAK3786905.1"/>
    <property type="molecule type" value="Genomic_DNA"/>
</dbReference>
<evidence type="ECO:0000313" key="1">
    <source>
        <dbReference type="EMBL" id="KAK3786905.1"/>
    </source>
</evidence>
<gene>
    <name evidence="1" type="ORF">RRG08_017501</name>
</gene>
<accession>A0AAE1AFG1</accession>
<reference evidence="1" key="1">
    <citation type="journal article" date="2023" name="G3 (Bethesda)">
        <title>A reference genome for the long-term kleptoplast-retaining sea slug Elysia crispata morphotype clarki.</title>
        <authorList>
            <person name="Eastman K.E."/>
            <person name="Pendleton A.L."/>
            <person name="Shaikh M.A."/>
            <person name="Suttiyut T."/>
            <person name="Ogas R."/>
            <person name="Tomko P."/>
            <person name="Gavelis G."/>
            <person name="Widhalm J.R."/>
            <person name="Wisecaver J.H."/>
        </authorList>
    </citation>
    <scope>NUCLEOTIDE SEQUENCE</scope>
    <source>
        <strain evidence="1">ECLA1</strain>
    </source>
</reference>
<dbReference type="Proteomes" id="UP001283361">
    <property type="component" value="Unassembled WGS sequence"/>
</dbReference>
<sequence>METGAQHPLVTKDDETNLYSDGQHWRPSYLGAHHTVWIRKDYSIRSFLQDAQGDAAHTTSLTQQQLQDAHAKLYHPSNARISTFGHLPLESHMEFTDSSQVELSQIEPSVGEPHEPRWKKSLGALI</sequence>
<organism evidence="1 2">
    <name type="scientific">Elysia crispata</name>
    <name type="common">lettuce slug</name>
    <dbReference type="NCBI Taxonomy" id="231223"/>
    <lineage>
        <taxon>Eukaryota</taxon>
        <taxon>Metazoa</taxon>
        <taxon>Spiralia</taxon>
        <taxon>Lophotrochozoa</taxon>
        <taxon>Mollusca</taxon>
        <taxon>Gastropoda</taxon>
        <taxon>Heterobranchia</taxon>
        <taxon>Euthyneura</taxon>
        <taxon>Panpulmonata</taxon>
        <taxon>Sacoglossa</taxon>
        <taxon>Placobranchoidea</taxon>
        <taxon>Plakobranchidae</taxon>
        <taxon>Elysia</taxon>
    </lineage>
</organism>
<comment type="caution">
    <text evidence="1">The sequence shown here is derived from an EMBL/GenBank/DDBJ whole genome shotgun (WGS) entry which is preliminary data.</text>
</comment>
<dbReference type="Gene3D" id="3.30.830.10">
    <property type="entry name" value="Metalloenzyme, LuxS/M16 peptidase-like"/>
    <property type="match status" value="1"/>
</dbReference>
<dbReference type="AlphaFoldDB" id="A0AAE1AFG1"/>
<dbReference type="GO" id="GO:0046872">
    <property type="term" value="F:metal ion binding"/>
    <property type="evidence" value="ECO:0007669"/>
    <property type="project" value="InterPro"/>
</dbReference>
<evidence type="ECO:0000313" key="2">
    <source>
        <dbReference type="Proteomes" id="UP001283361"/>
    </source>
</evidence>
<name>A0AAE1AFG1_9GAST</name>
<dbReference type="InterPro" id="IPR011249">
    <property type="entry name" value="Metalloenz_LuxS/M16"/>
</dbReference>
<dbReference type="SUPFAM" id="SSF63411">
    <property type="entry name" value="LuxS/MPP-like metallohydrolase"/>
    <property type="match status" value="1"/>
</dbReference>
<protein>
    <submittedName>
        <fullName evidence="1">Uncharacterized protein</fullName>
    </submittedName>
</protein>
<proteinExistence type="predicted"/>